<evidence type="ECO:0000259" key="7">
    <source>
        <dbReference type="PROSITE" id="PS50162"/>
    </source>
</evidence>
<dbReference type="SUPFAM" id="SSF52540">
    <property type="entry name" value="P-loop containing nucleoside triphosphate hydrolases"/>
    <property type="match status" value="1"/>
</dbReference>
<dbReference type="PANTHER" id="PTHR45900:SF1">
    <property type="entry name" value="MITOCHONDRIAL DNA REPAIR PROTEIN RECA HOMOLOG-RELATED"/>
    <property type="match status" value="1"/>
</dbReference>
<dbReference type="SMART" id="SM00382">
    <property type="entry name" value="AAA"/>
    <property type="match status" value="1"/>
</dbReference>
<dbReference type="PROSITE" id="PS50163">
    <property type="entry name" value="RECA_3"/>
    <property type="match status" value="1"/>
</dbReference>
<protein>
    <recommendedName>
        <fullName evidence="2">Protein RecA</fullName>
    </recommendedName>
</protein>
<dbReference type="PRINTS" id="PR00142">
    <property type="entry name" value="RECA"/>
</dbReference>
<dbReference type="GO" id="GO:0140664">
    <property type="term" value="F:ATP-dependent DNA damage sensor activity"/>
    <property type="evidence" value="ECO:0007669"/>
    <property type="project" value="InterPro"/>
</dbReference>
<dbReference type="Gene3D" id="3.40.50.300">
    <property type="entry name" value="P-loop containing nucleotide triphosphate hydrolases"/>
    <property type="match status" value="1"/>
</dbReference>
<dbReference type="InterPro" id="IPR027417">
    <property type="entry name" value="P-loop_NTPase"/>
</dbReference>
<evidence type="ECO:0000256" key="3">
    <source>
        <dbReference type="ARBA" id="ARBA00022741"/>
    </source>
</evidence>
<dbReference type="GO" id="GO:0006281">
    <property type="term" value="P:DNA repair"/>
    <property type="evidence" value="ECO:0007669"/>
    <property type="project" value="InterPro"/>
</dbReference>
<keyword evidence="3 6" id="KW-0547">Nucleotide-binding</keyword>
<evidence type="ECO:0000313" key="9">
    <source>
        <dbReference type="EMBL" id="MEC0276912.1"/>
    </source>
</evidence>
<proteinExistence type="inferred from homology"/>
<dbReference type="EMBL" id="JARNBH010000042">
    <property type="protein sequence ID" value="MEC0276912.1"/>
    <property type="molecule type" value="Genomic_DNA"/>
</dbReference>
<dbReference type="GO" id="GO:0003697">
    <property type="term" value="F:single-stranded DNA binding"/>
    <property type="evidence" value="ECO:0007669"/>
    <property type="project" value="InterPro"/>
</dbReference>
<dbReference type="InterPro" id="IPR003593">
    <property type="entry name" value="AAA+_ATPase"/>
</dbReference>
<dbReference type="InterPro" id="IPR013765">
    <property type="entry name" value="DNA_recomb/repair_RecA"/>
</dbReference>
<evidence type="ECO:0000256" key="4">
    <source>
        <dbReference type="ARBA" id="ARBA00022840"/>
    </source>
</evidence>
<dbReference type="Proteomes" id="UP001307168">
    <property type="component" value="Unassembled WGS sequence"/>
</dbReference>
<feature type="domain" description="RecA family profile 1" evidence="7">
    <location>
        <begin position="34"/>
        <end position="199"/>
    </location>
</feature>
<feature type="domain" description="RecA family profile 2" evidence="8">
    <location>
        <begin position="208"/>
        <end position="283"/>
    </location>
</feature>
<keyword evidence="6" id="KW-0227">DNA damage</keyword>
<evidence type="ECO:0000259" key="8">
    <source>
        <dbReference type="PROSITE" id="PS50163"/>
    </source>
</evidence>
<evidence type="ECO:0000256" key="6">
    <source>
        <dbReference type="RuleBase" id="RU004527"/>
    </source>
</evidence>
<name>A0AAW9NM38_9BACI</name>
<keyword evidence="10" id="KW-1185">Reference proteome</keyword>
<dbReference type="AlphaFoldDB" id="A0AAW9NM38"/>
<comment type="caution">
    <text evidence="9">The sequence shown here is derived from an EMBL/GenBank/DDBJ whole genome shotgun (WGS) entry which is preliminary data.</text>
</comment>
<evidence type="ECO:0000313" key="10">
    <source>
        <dbReference type="Proteomes" id="UP001307168"/>
    </source>
</evidence>
<organism evidence="9 10">
    <name type="scientific">Peribacillus castrilensis</name>
    <dbReference type="NCBI Taxonomy" id="2897690"/>
    <lineage>
        <taxon>Bacteria</taxon>
        <taxon>Bacillati</taxon>
        <taxon>Bacillota</taxon>
        <taxon>Bacilli</taxon>
        <taxon>Bacillales</taxon>
        <taxon>Bacillaceae</taxon>
        <taxon>Peribacillus</taxon>
    </lineage>
</organism>
<evidence type="ECO:0000256" key="1">
    <source>
        <dbReference type="ARBA" id="ARBA00009391"/>
    </source>
</evidence>
<dbReference type="PANTHER" id="PTHR45900">
    <property type="entry name" value="RECA"/>
    <property type="match status" value="1"/>
</dbReference>
<dbReference type="Pfam" id="PF00154">
    <property type="entry name" value="RecA_N"/>
    <property type="match status" value="1"/>
</dbReference>
<dbReference type="RefSeq" id="WP_367408452.1">
    <property type="nucleotide sequence ID" value="NZ_JARNBH010000042.1"/>
</dbReference>
<keyword evidence="6" id="KW-0238">DNA-binding</keyword>
<dbReference type="GO" id="GO:0006310">
    <property type="term" value="P:DNA recombination"/>
    <property type="evidence" value="ECO:0007669"/>
    <property type="project" value="UniProtKB-KW"/>
</dbReference>
<evidence type="ECO:0000256" key="2">
    <source>
        <dbReference type="ARBA" id="ARBA00015553"/>
    </source>
</evidence>
<keyword evidence="4 6" id="KW-0067">ATP-binding</keyword>
<reference evidence="9 10" key="1">
    <citation type="submission" date="2023-03" db="EMBL/GenBank/DDBJ databases">
        <title>Bacillus Genome Sequencing.</title>
        <authorList>
            <person name="Dunlap C."/>
        </authorList>
    </citation>
    <scope>NUCLEOTIDE SEQUENCE [LARGE SCALE GENOMIC DNA]</scope>
    <source>
        <strain evidence="9 10">B-41290</strain>
    </source>
</reference>
<dbReference type="GO" id="GO:0005829">
    <property type="term" value="C:cytosol"/>
    <property type="evidence" value="ECO:0007669"/>
    <property type="project" value="TreeGrafter"/>
</dbReference>
<comment type="similarity">
    <text evidence="1 6">Belongs to the RecA family.</text>
</comment>
<keyword evidence="5 6" id="KW-0233">DNA recombination</keyword>
<dbReference type="GO" id="GO:0005524">
    <property type="term" value="F:ATP binding"/>
    <property type="evidence" value="ECO:0007669"/>
    <property type="project" value="UniProtKB-KW"/>
</dbReference>
<dbReference type="InterPro" id="IPR049428">
    <property type="entry name" value="RecA-like_N"/>
</dbReference>
<dbReference type="PROSITE" id="PS50162">
    <property type="entry name" value="RECA_2"/>
    <property type="match status" value="1"/>
</dbReference>
<sequence>MDETQKDRQLLLNQIRKEFGDTSMFLLGDTNKLDVEVRSSGSLMLDLALGGGYPKGRVVELRGSEKAGKTTLLNLAIAEAQRTEPEKENAIIDLENTWIPAWAKTLGMDPTKLFISQPDTYAEKVFQLLEHLIKSGKYAIIGLDSVAGLVPKGEFEEEDWDKESRVGGTSKINAKAMRKLVNSGLLTASGTTLIFINQLRDKIGGFSMYGQPTDTVGGRSLKHAYSMQLDVSIGEYFKKGTGDATTFLGQKTKVKVAKNKIAPPFRTANLDLYYESGLDRIKESIQIAKEIGILSGTSWLTLVNPMTGEIYQDEEGKDLKWQGVDKTRLAMIDDIQNNEAKIYTILFDLIQEMIRG</sequence>
<evidence type="ECO:0000256" key="5">
    <source>
        <dbReference type="ARBA" id="ARBA00023172"/>
    </source>
</evidence>
<accession>A0AAW9NM38</accession>
<gene>
    <name evidence="9" type="ORF">P4706_28380</name>
</gene>
<dbReference type="InterPro" id="IPR020588">
    <property type="entry name" value="RecA_ATP-bd"/>
</dbReference>
<dbReference type="InterPro" id="IPR020587">
    <property type="entry name" value="RecA_monomer-monomer_interface"/>
</dbReference>